<protein>
    <submittedName>
        <fullName evidence="3">Uncharacterized protein LOC109485323</fullName>
    </submittedName>
</protein>
<dbReference type="Gene3D" id="1.10.150.50">
    <property type="entry name" value="Transcription Factor, Ets-1"/>
    <property type="match status" value="1"/>
</dbReference>
<evidence type="ECO:0000256" key="1">
    <source>
        <dbReference type="SAM" id="MobiDB-lite"/>
    </source>
</evidence>
<dbReference type="RefSeq" id="XP_019644431.1">
    <property type="nucleotide sequence ID" value="XM_019788872.1"/>
</dbReference>
<dbReference type="AlphaFoldDB" id="A0A6P5AR02"/>
<dbReference type="PANTHER" id="PTHR14454:SF11">
    <property type="entry name" value="SERRANO, ISOFORM F"/>
    <property type="match status" value="1"/>
</dbReference>
<feature type="region of interest" description="Disordered" evidence="1">
    <location>
        <begin position="469"/>
        <end position="489"/>
    </location>
</feature>
<dbReference type="GeneID" id="109485323"/>
<accession>A0A6P5AR02</accession>
<evidence type="ECO:0000313" key="3">
    <source>
        <dbReference type="RefSeq" id="XP_019644431.1"/>
    </source>
</evidence>
<dbReference type="KEGG" id="bbel:109485323"/>
<evidence type="ECO:0000313" key="2">
    <source>
        <dbReference type="Proteomes" id="UP000515135"/>
    </source>
</evidence>
<dbReference type="PANTHER" id="PTHR14454">
    <property type="entry name" value="GRB2-ASSOCIATED AND REGULATOR OF MAPK PROTEIN FAMILY MEMBER"/>
    <property type="match status" value="1"/>
</dbReference>
<keyword evidence="2" id="KW-1185">Reference proteome</keyword>
<dbReference type="InterPro" id="IPR013761">
    <property type="entry name" value="SAM/pointed_sf"/>
</dbReference>
<dbReference type="InterPro" id="IPR052281">
    <property type="entry name" value="GAREM"/>
</dbReference>
<feature type="region of interest" description="Disordered" evidence="1">
    <location>
        <begin position="405"/>
        <end position="441"/>
    </location>
</feature>
<feature type="compositionally biased region" description="Polar residues" evidence="1">
    <location>
        <begin position="343"/>
        <end position="364"/>
    </location>
</feature>
<gene>
    <name evidence="3" type="primary">LOC109485323</name>
</gene>
<dbReference type="Proteomes" id="UP000515135">
    <property type="component" value="Unplaced"/>
</dbReference>
<name>A0A6P5AR02_BRABE</name>
<sequence>MCIGDIRNQKKFVQERCAQRPLLLSGRVQMRKCRRYCSQVCCSQSCGTGLYINMADNDFRWGQRTYTLREFLDSFTLPRMVKVTAGHYGNTEVESLAAGQIVRIHRQVRQLRVIAEDRHGRRLSIPADRKGTALFDVISGSGNEEFRQDIVHILQTYRLPLRAQFSREIGLRSTDRHGVQKFGELNLLETYEETYLQGNSYTGNTLVETVLLIPMYLTLRVAVADGLQRGGDSDWSSLCQALSDITANTVSFDDVVGNEDVSLYTKTSVEEHNNIYDEIEPARILKVYAMRDPMSSDVLDMGKTYAPLPPAPDEKERKKGPPPVPVKPKSLRRPPAGFPLPGLTSQAMKGDNTQQGRSQVQHQSAVDKPSADSYQTLTFGPGETCYQGLYMEAGEEAASTHRTGNMPRAMTAPVTPRGDKDRKEVPYASRKSLPPTPAGGVPTAVVFASPAVTKKDETTGTKVHIAKTEPAQGAADPSSTARGRSSPTREQLGVFIETFSDIPKDVRTLNIAQMADCLRLLKLDKYIATFEENMVDGDLLMDLDRDMMRADLHMSPLDCVKLIKFRDEGWRPKDQ</sequence>
<dbReference type="SUPFAM" id="SSF47769">
    <property type="entry name" value="SAM/Pointed domain"/>
    <property type="match status" value="1"/>
</dbReference>
<dbReference type="OrthoDB" id="6077228at2759"/>
<feature type="compositionally biased region" description="Polar residues" evidence="1">
    <location>
        <begin position="477"/>
        <end position="489"/>
    </location>
</feature>
<reference evidence="3" key="1">
    <citation type="submission" date="2025-08" db="UniProtKB">
        <authorList>
            <consortium name="RefSeq"/>
        </authorList>
    </citation>
    <scope>IDENTIFICATION</scope>
    <source>
        <tissue evidence="3">Gonad</tissue>
    </source>
</reference>
<feature type="region of interest" description="Disordered" evidence="1">
    <location>
        <begin position="301"/>
        <end position="373"/>
    </location>
</feature>
<organism evidence="2 3">
    <name type="scientific">Branchiostoma belcheri</name>
    <name type="common">Amphioxus</name>
    <dbReference type="NCBI Taxonomy" id="7741"/>
    <lineage>
        <taxon>Eukaryota</taxon>
        <taxon>Metazoa</taxon>
        <taxon>Chordata</taxon>
        <taxon>Cephalochordata</taxon>
        <taxon>Leptocardii</taxon>
        <taxon>Amphioxiformes</taxon>
        <taxon>Branchiostomatidae</taxon>
        <taxon>Branchiostoma</taxon>
    </lineage>
</organism>
<dbReference type="CDD" id="cd09487">
    <property type="entry name" value="SAM_superfamily"/>
    <property type="match status" value="1"/>
</dbReference>
<proteinExistence type="predicted"/>